<feature type="compositionally biased region" description="Acidic residues" evidence="1">
    <location>
        <begin position="1"/>
        <end position="11"/>
    </location>
</feature>
<proteinExistence type="predicted"/>
<reference evidence="3 4" key="1">
    <citation type="submission" date="2017-04" db="EMBL/GenBank/DDBJ databases">
        <authorList>
            <person name="Afonso C.L."/>
            <person name="Miller P.J."/>
            <person name="Scott M.A."/>
            <person name="Spackman E."/>
            <person name="Goraichik I."/>
            <person name="Dimitrov K.M."/>
            <person name="Suarez D.L."/>
            <person name="Swayne D.E."/>
        </authorList>
    </citation>
    <scope>NUCLEOTIDE SEQUENCE [LARGE SCALE GENOMIC DNA]</scope>
</reference>
<feature type="region of interest" description="Disordered" evidence="1">
    <location>
        <begin position="47"/>
        <end position="84"/>
    </location>
</feature>
<feature type="region of interest" description="Disordered" evidence="1">
    <location>
        <begin position="516"/>
        <end position="536"/>
    </location>
</feature>
<feature type="compositionally biased region" description="Basic residues" evidence="1">
    <location>
        <begin position="249"/>
        <end position="265"/>
    </location>
</feature>
<dbReference type="InterPro" id="IPR038769">
    <property type="entry name" value="MTC4"/>
</dbReference>
<dbReference type="PANTHER" id="PTHR38426:SF1">
    <property type="entry name" value="MAINTENANCE OF TELOMERE CAPPING PROTEIN 4"/>
    <property type="match status" value="1"/>
</dbReference>
<feature type="region of interest" description="Disordered" evidence="1">
    <location>
        <begin position="1"/>
        <end position="26"/>
    </location>
</feature>
<dbReference type="OrthoDB" id="4064064at2759"/>
<dbReference type="Proteomes" id="UP000196158">
    <property type="component" value="Unassembled WGS sequence"/>
</dbReference>
<dbReference type="PANTHER" id="PTHR38426">
    <property type="entry name" value="MAINTENANCE OF TELOMERE CAPPING PROTEIN 4"/>
    <property type="match status" value="1"/>
</dbReference>
<feature type="compositionally biased region" description="Basic and acidic residues" evidence="1">
    <location>
        <begin position="48"/>
        <end position="72"/>
    </location>
</feature>
<dbReference type="EMBL" id="FXLY01000004">
    <property type="protein sequence ID" value="SMN19974.1"/>
    <property type="molecule type" value="Genomic_DNA"/>
</dbReference>
<evidence type="ECO:0008006" key="5">
    <source>
        <dbReference type="Google" id="ProtNLM"/>
    </source>
</evidence>
<feature type="region of interest" description="Disordered" evidence="1">
    <location>
        <begin position="289"/>
        <end position="425"/>
    </location>
</feature>
<feature type="transmembrane region" description="Helical" evidence="2">
    <location>
        <begin position="681"/>
        <end position="703"/>
    </location>
</feature>
<evidence type="ECO:0000313" key="3">
    <source>
        <dbReference type="EMBL" id="SMN19974.1"/>
    </source>
</evidence>
<protein>
    <recommendedName>
        <fullName evidence="5">Maintenance of telomere capping protein 4</fullName>
    </recommendedName>
</protein>
<feature type="compositionally biased region" description="Low complexity" evidence="1">
    <location>
        <begin position="301"/>
        <end position="315"/>
    </location>
</feature>
<dbReference type="STRING" id="1789683.A0A1X7R362"/>
<keyword evidence="4" id="KW-1185">Reference proteome</keyword>
<dbReference type="AlphaFoldDB" id="A0A1X7R362"/>
<keyword evidence="2" id="KW-0472">Membrane</keyword>
<feature type="region of interest" description="Disordered" evidence="1">
    <location>
        <begin position="249"/>
        <end position="271"/>
    </location>
</feature>
<sequence>MVESYESDSESLEGKKKTEQSTNNNSRRVKLVTKLFLDMNSGLMDDLNYDRDVDKKYDGETNNDRRSSRGNDADSSIYDDENNENREYGSLIPMAEQHTVPKISKTTRLRAERVRIYLDYYYNVIEGTLRSGEDENGNERKNIHKNVEGIYNPLQIIRNRKLKKKYRGETASSGFLFYKAPIIAVIQFSKIPNRKNYKWFVDVNEKYADITFRSQHWDELVDPTGHKWFGTQKTHRFRSEAHKIKKNRGSTHINGHLHHNHKKNNGKSLLLRDSDQSSDSILNKVPKLIVTTDHSDPNLGSRTSSNSNGISSYSSDGDKVNYNERLMQTVSDSEIEDGSSKEKDGGHLNKFEKILNKTKNSKRWSRSKSPSKIRSEENNNGSHESKKDITKIVPQEFELGQDDPNSNEAAHRGSVSGPSGKDNYNTYQTPVEGTAVKKLSLLDDIPIRTVKGHSAKKLNVESPELTAVSSGSYKYDNEIKSIENKRGIKDDDIQKRLTVENTETVIKNKNLNVLSNNWDNSKSGSSKEATPFSKRSSTNAFDELPVDIQLQKYWQDTRYVISTIAIMEHRRQSHDLVRQRAIHRRNLIKVDENTEKNMADTEKIIKEYDEGLDRVLKIGNNWTSKLLNDYSIRVETLISASDRILSDINTTLTLKLKLFQENTDRFGTIRTMQSQKMTKSIYKILEFFIVLVLWSIWLVVSIVREIKFSIMLVLRFIKWVLW</sequence>
<feature type="compositionally biased region" description="Basic and acidic residues" evidence="1">
    <location>
        <begin position="373"/>
        <end position="390"/>
    </location>
</feature>
<feature type="compositionally biased region" description="Basic residues" evidence="1">
    <location>
        <begin position="359"/>
        <end position="371"/>
    </location>
</feature>
<gene>
    <name evidence="3" type="ORF">KASA_0O06028G</name>
</gene>
<evidence type="ECO:0000313" key="4">
    <source>
        <dbReference type="Proteomes" id="UP000196158"/>
    </source>
</evidence>
<keyword evidence="2" id="KW-0812">Transmembrane</keyword>
<organism evidence="3 4">
    <name type="scientific">Maudiozyma saulgeensis</name>
    <dbReference type="NCBI Taxonomy" id="1789683"/>
    <lineage>
        <taxon>Eukaryota</taxon>
        <taxon>Fungi</taxon>
        <taxon>Dikarya</taxon>
        <taxon>Ascomycota</taxon>
        <taxon>Saccharomycotina</taxon>
        <taxon>Saccharomycetes</taxon>
        <taxon>Saccharomycetales</taxon>
        <taxon>Saccharomycetaceae</taxon>
        <taxon>Maudiozyma</taxon>
    </lineage>
</organism>
<keyword evidence="2" id="KW-1133">Transmembrane helix</keyword>
<evidence type="ECO:0000256" key="1">
    <source>
        <dbReference type="SAM" id="MobiDB-lite"/>
    </source>
</evidence>
<name>A0A1X7R362_9SACH</name>
<feature type="compositionally biased region" description="Basic and acidic residues" evidence="1">
    <location>
        <begin position="338"/>
        <end position="355"/>
    </location>
</feature>
<evidence type="ECO:0000256" key="2">
    <source>
        <dbReference type="SAM" id="Phobius"/>
    </source>
</evidence>
<accession>A0A1X7R362</accession>